<sequence>MKITITDTYEELSALAAIQLFEAVKQKNDLNCCLATGASPMGMYKNFIDMVKQVNLNIDHVLWTKLDEWVGLPLDNPSTCESFLKTYFLEPLDIKSEQFLSFQADPNTIQQECETIHNKLNERPLDICILGLGKNGHLGLNEPGEYLIPNAHVVQLDALSQTHDMLNHQVVTQGVTLGLYEILNAKKIIFLVNGADKKAVYQKLMKKEISTTLPASFLWLHDNVEMIVMRDVAE</sequence>
<dbReference type="EMBL" id="JAUSUR010000005">
    <property type="protein sequence ID" value="MDQ0361956.1"/>
    <property type="molecule type" value="Genomic_DNA"/>
</dbReference>
<keyword evidence="2" id="KW-0119">Carbohydrate metabolism</keyword>
<keyword evidence="4" id="KW-0413">Isomerase</keyword>
<dbReference type="GO" id="GO:0016853">
    <property type="term" value="F:isomerase activity"/>
    <property type="evidence" value="ECO:0007669"/>
    <property type="project" value="UniProtKB-KW"/>
</dbReference>
<evidence type="ECO:0000256" key="2">
    <source>
        <dbReference type="ARBA" id="ARBA00023277"/>
    </source>
</evidence>
<dbReference type="PANTHER" id="PTHR11280:SF5">
    <property type="entry name" value="GLUCOSAMINE-6-PHOSPHATE ISOMERASE"/>
    <property type="match status" value="1"/>
</dbReference>
<dbReference type="Proteomes" id="UP001230220">
    <property type="component" value="Unassembled WGS sequence"/>
</dbReference>
<name>A0ABU0E5E7_9FIRM</name>
<dbReference type="PANTHER" id="PTHR11280">
    <property type="entry name" value="GLUCOSAMINE-6-PHOSPHATE ISOMERASE"/>
    <property type="match status" value="1"/>
</dbReference>
<accession>A0ABU0E5E7</accession>
<evidence type="ECO:0000259" key="3">
    <source>
        <dbReference type="Pfam" id="PF01182"/>
    </source>
</evidence>
<organism evidence="4 5">
    <name type="scientific">Breznakia pachnodae</name>
    <dbReference type="NCBI Taxonomy" id="265178"/>
    <lineage>
        <taxon>Bacteria</taxon>
        <taxon>Bacillati</taxon>
        <taxon>Bacillota</taxon>
        <taxon>Erysipelotrichia</taxon>
        <taxon>Erysipelotrichales</taxon>
        <taxon>Erysipelotrichaceae</taxon>
        <taxon>Breznakia</taxon>
    </lineage>
</organism>
<feature type="domain" description="Glucosamine/galactosamine-6-phosphate isomerase" evidence="3">
    <location>
        <begin position="10"/>
        <end position="218"/>
    </location>
</feature>
<dbReference type="SUPFAM" id="SSF100950">
    <property type="entry name" value="NagB/RpiA/CoA transferase-like"/>
    <property type="match status" value="1"/>
</dbReference>
<dbReference type="RefSeq" id="WP_307409136.1">
    <property type="nucleotide sequence ID" value="NZ_JAUSUR010000005.1"/>
</dbReference>
<dbReference type="InterPro" id="IPR004547">
    <property type="entry name" value="Glucosamine6P_isomerase"/>
</dbReference>
<evidence type="ECO:0000256" key="1">
    <source>
        <dbReference type="ARBA" id="ARBA00022801"/>
    </source>
</evidence>
<keyword evidence="5" id="KW-1185">Reference proteome</keyword>
<dbReference type="EC" id="5.3.1.-" evidence="4"/>
<evidence type="ECO:0000313" key="4">
    <source>
        <dbReference type="EMBL" id="MDQ0361956.1"/>
    </source>
</evidence>
<dbReference type="InterPro" id="IPR006148">
    <property type="entry name" value="Glc/Gal-6P_isomerase"/>
</dbReference>
<evidence type="ECO:0000313" key="5">
    <source>
        <dbReference type="Proteomes" id="UP001230220"/>
    </source>
</evidence>
<gene>
    <name evidence="4" type="ORF">J2S15_002709</name>
</gene>
<protein>
    <submittedName>
        <fullName evidence="4">Galactosamine-6-phosphate isomerase</fullName>
        <ecNumber evidence="4">5.3.1.-</ecNumber>
    </submittedName>
</protein>
<comment type="caution">
    <text evidence="4">The sequence shown here is derived from an EMBL/GenBank/DDBJ whole genome shotgun (WGS) entry which is preliminary data.</text>
</comment>
<dbReference type="InterPro" id="IPR037171">
    <property type="entry name" value="NagB/RpiA_transferase-like"/>
</dbReference>
<proteinExistence type="predicted"/>
<dbReference type="Gene3D" id="3.40.50.1360">
    <property type="match status" value="1"/>
</dbReference>
<dbReference type="Pfam" id="PF01182">
    <property type="entry name" value="Glucosamine_iso"/>
    <property type="match status" value="1"/>
</dbReference>
<reference evidence="4 5" key="1">
    <citation type="submission" date="2023-07" db="EMBL/GenBank/DDBJ databases">
        <title>Genomic Encyclopedia of Type Strains, Phase IV (KMG-IV): sequencing the most valuable type-strain genomes for metagenomic binning, comparative biology and taxonomic classification.</title>
        <authorList>
            <person name="Goeker M."/>
        </authorList>
    </citation>
    <scope>NUCLEOTIDE SEQUENCE [LARGE SCALE GENOMIC DNA]</scope>
    <source>
        <strain evidence="4 5">DSM 16784</strain>
    </source>
</reference>
<keyword evidence="1" id="KW-0378">Hydrolase</keyword>